<dbReference type="EMBL" id="SOBG01000005">
    <property type="protein sequence ID" value="TDT69775.1"/>
    <property type="molecule type" value="Genomic_DNA"/>
</dbReference>
<evidence type="ECO:0000313" key="2">
    <source>
        <dbReference type="EMBL" id="TDT69775.1"/>
    </source>
</evidence>
<dbReference type="GO" id="GO:0016462">
    <property type="term" value="F:pyrophosphatase activity"/>
    <property type="evidence" value="ECO:0007669"/>
    <property type="project" value="TreeGrafter"/>
</dbReference>
<dbReference type="RefSeq" id="WP_134113186.1">
    <property type="nucleotide sequence ID" value="NZ_SOBG01000005.1"/>
</dbReference>
<proteinExistence type="predicted"/>
<evidence type="ECO:0000259" key="1">
    <source>
        <dbReference type="Pfam" id="PF21447"/>
    </source>
</evidence>
<comment type="caution">
    <text evidence="2">The sequence shown here is derived from an EMBL/GenBank/DDBJ whole genome shotgun (WGS) entry which is preliminary data.</text>
</comment>
<dbReference type="InterPro" id="IPR050273">
    <property type="entry name" value="GppA/Ppx_hydrolase"/>
</dbReference>
<dbReference type="SUPFAM" id="SSF109604">
    <property type="entry name" value="HD-domain/PDEase-like"/>
    <property type="match status" value="1"/>
</dbReference>
<sequence length="506" mass="59373">MKNKIYAIIEISYMELICKIIEKKLDNSFIILENIYHPIKLTDEFKFEDVNNLCNLIKKLEVNLKTYNIPKINIKIFGVSSLGESQNKIFFKDILIIKTGYKIEFLDLNKKNIFIYKSILNSIINTEFSNKTNLIVGIDYGHITFFLIRNLKVIYYQNISLGTIKLKKIIEELNFNPNNLENLIYDYFSSYINIIQNSISKYNIDNIFIRGSLFYKITSKISNRVNDNIYSLPKENFIKFANEIKNYSLQYLSDNYNLSEEKSEIIFPKIFFTKLLISSIPYKNLYSINLTLIDSLIYSTIFRKLSLKYNKYITNSILENTKYLGSKFNYNLEHATQVAKFTNIIINSLKTNYNFNKNDILYLTIAAFLHDIGKYISIKNHSEHSYNLIMNNTIFGLSAEAKELIALISFYHNKKFPNFSSKMFKNFDEVKTMKIIKLTSILRIADSLDRAHKVKIKSLNVTFDNHTMILNITTNDKLTIEHWSFKKKSELFTDIFGLKTILLNKN</sequence>
<feature type="domain" description="Ppx/GppA phosphatase C-terminal" evidence="1">
    <location>
        <begin position="323"/>
        <end position="477"/>
    </location>
</feature>
<dbReference type="InterPro" id="IPR048950">
    <property type="entry name" value="Ppx_GppA_C"/>
</dbReference>
<dbReference type="Pfam" id="PF21447">
    <property type="entry name" value="Ppx-GppA_III"/>
    <property type="match status" value="1"/>
</dbReference>
<reference evidence="2 3" key="1">
    <citation type="submission" date="2019-03" db="EMBL/GenBank/DDBJ databases">
        <title>Genomic Encyclopedia of Type Strains, Phase IV (KMG-IV): sequencing the most valuable type-strain genomes for metagenomic binning, comparative biology and taxonomic classification.</title>
        <authorList>
            <person name="Goeker M."/>
        </authorList>
    </citation>
    <scope>NUCLEOTIDE SEQUENCE [LARGE SCALE GENOMIC DNA]</scope>
    <source>
        <strain evidence="2 3">DSM 100055</strain>
    </source>
</reference>
<dbReference type="Gene3D" id="1.10.3210.10">
    <property type="entry name" value="Hypothetical protein af1432"/>
    <property type="match status" value="1"/>
</dbReference>
<dbReference type="InterPro" id="IPR003607">
    <property type="entry name" value="HD/PDEase_dom"/>
</dbReference>
<keyword evidence="3" id="KW-1185">Reference proteome</keyword>
<organism evidence="2 3">
    <name type="scientific">Hypnocyclicus thermotrophus</name>
    <dbReference type="NCBI Taxonomy" id="1627895"/>
    <lineage>
        <taxon>Bacteria</taxon>
        <taxon>Fusobacteriati</taxon>
        <taxon>Fusobacteriota</taxon>
        <taxon>Fusobacteriia</taxon>
        <taxon>Fusobacteriales</taxon>
        <taxon>Fusobacteriaceae</taxon>
        <taxon>Hypnocyclicus</taxon>
    </lineage>
</organism>
<evidence type="ECO:0000313" key="3">
    <source>
        <dbReference type="Proteomes" id="UP000294678"/>
    </source>
</evidence>
<name>A0AA46DYA9_9FUSO</name>
<dbReference type="PANTHER" id="PTHR30005:SF0">
    <property type="entry name" value="RETROGRADE REGULATION PROTEIN 2"/>
    <property type="match status" value="1"/>
</dbReference>
<accession>A0AA46DYA9</accession>
<dbReference type="Proteomes" id="UP000294678">
    <property type="component" value="Unassembled WGS sequence"/>
</dbReference>
<dbReference type="PANTHER" id="PTHR30005">
    <property type="entry name" value="EXOPOLYPHOSPHATASE"/>
    <property type="match status" value="1"/>
</dbReference>
<dbReference type="AlphaFoldDB" id="A0AA46DYA9"/>
<protein>
    <submittedName>
        <fullName evidence="2">Exopolyphosphatase/pppGpp-phosphohydrolase</fullName>
    </submittedName>
</protein>
<dbReference type="CDD" id="cd00077">
    <property type="entry name" value="HDc"/>
    <property type="match status" value="1"/>
</dbReference>
<gene>
    <name evidence="2" type="ORF">EV215_1314</name>
</gene>